<sequence>FSAAVSTSQLKRTLLQINVWNRDWVPNLGTMGVALDFPTELLQQFLSFASIMGTVMQEDNTITQHARAFASDGFTMAHDYLLFPKLKDHLSGTKFSSNSDVNESESCRVLAQ</sequence>
<gene>
    <name evidence="1" type="ORF">AVEN_249500_1</name>
</gene>
<dbReference type="EMBL" id="BGPR01009581">
    <property type="protein sequence ID" value="GBN40970.1"/>
    <property type="molecule type" value="Genomic_DNA"/>
</dbReference>
<comment type="caution">
    <text evidence="1">The sequence shown here is derived from an EMBL/GenBank/DDBJ whole genome shotgun (WGS) entry which is preliminary data.</text>
</comment>
<dbReference type="Proteomes" id="UP000499080">
    <property type="component" value="Unassembled WGS sequence"/>
</dbReference>
<organism evidence="1 2">
    <name type="scientific">Araneus ventricosus</name>
    <name type="common">Orbweaver spider</name>
    <name type="synonym">Epeira ventricosa</name>
    <dbReference type="NCBI Taxonomy" id="182803"/>
    <lineage>
        <taxon>Eukaryota</taxon>
        <taxon>Metazoa</taxon>
        <taxon>Ecdysozoa</taxon>
        <taxon>Arthropoda</taxon>
        <taxon>Chelicerata</taxon>
        <taxon>Arachnida</taxon>
        <taxon>Araneae</taxon>
        <taxon>Araneomorphae</taxon>
        <taxon>Entelegynae</taxon>
        <taxon>Araneoidea</taxon>
        <taxon>Araneidae</taxon>
        <taxon>Araneus</taxon>
    </lineage>
</organism>
<dbReference type="AlphaFoldDB" id="A0A4Y2NRG2"/>
<reference evidence="1 2" key="1">
    <citation type="journal article" date="2019" name="Sci. Rep.">
        <title>Orb-weaving spider Araneus ventricosus genome elucidates the spidroin gene catalogue.</title>
        <authorList>
            <person name="Kono N."/>
            <person name="Nakamura H."/>
            <person name="Ohtoshi R."/>
            <person name="Moran D.A.P."/>
            <person name="Shinohara A."/>
            <person name="Yoshida Y."/>
            <person name="Fujiwara M."/>
            <person name="Mori M."/>
            <person name="Tomita M."/>
            <person name="Arakawa K."/>
        </authorList>
    </citation>
    <scope>NUCLEOTIDE SEQUENCE [LARGE SCALE GENOMIC DNA]</scope>
</reference>
<accession>A0A4Y2NRG2</accession>
<evidence type="ECO:0000313" key="1">
    <source>
        <dbReference type="EMBL" id="GBN40970.1"/>
    </source>
</evidence>
<protein>
    <submittedName>
        <fullName evidence="1">Uncharacterized protein</fullName>
    </submittedName>
</protein>
<feature type="non-terminal residue" evidence="1">
    <location>
        <position position="1"/>
    </location>
</feature>
<evidence type="ECO:0000313" key="2">
    <source>
        <dbReference type="Proteomes" id="UP000499080"/>
    </source>
</evidence>
<keyword evidence="2" id="KW-1185">Reference proteome</keyword>
<proteinExistence type="predicted"/>
<name>A0A4Y2NRG2_ARAVE</name>